<dbReference type="GO" id="GO:0008311">
    <property type="term" value="F:double-stranded DNA 3'-5' DNA exonuclease activity"/>
    <property type="evidence" value="ECO:0007669"/>
    <property type="project" value="UniProtKB-EC"/>
</dbReference>
<dbReference type="InterPro" id="IPR020847">
    <property type="entry name" value="AP_endonuclease_F1_BS"/>
</dbReference>
<dbReference type="NCBIfam" id="TIGR00633">
    <property type="entry name" value="xth"/>
    <property type="match status" value="1"/>
</dbReference>
<dbReference type="GO" id="GO:0046872">
    <property type="term" value="F:metal ion binding"/>
    <property type="evidence" value="ECO:0007669"/>
    <property type="project" value="UniProtKB-KW"/>
</dbReference>
<accession>A0A3B0UCS8</accession>
<dbReference type="GO" id="GO:0004519">
    <property type="term" value="F:endonuclease activity"/>
    <property type="evidence" value="ECO:0007669"/>
    <property type="project" value="InterPro"/>
</dbReference>
<dbReference type="NCBIfam" id="TIGR00195">
    <property type="entry name" value="exoDNase_III"/>
    <property type="match status" value="1"/>
</dbReference>
<comment type="cofactor">
    <cofactor evidence="1">
        <name>Mg(2+)</name>
        <dbReference type="ChEBI" id="CHEBI:18420"/>
    </cofactor>
</comment>
<dbReference type="Pfam" id="PF03372">
    <property type="entry name" value="Exo_endo_phos"/>
    <property type="match status" value="1"/>
</dbReference>
<dbReference type="InterPro" id="IPR005135">
    <property type="entry name" value="Endo/exonuclease/phosphatase"/>
</dbReference>
<dbReference type="AlphaFoldDB" id="A0A3B0UCS8"/>
<dbReference type="InterPro" id="IPR004808">
    <property type="entry name" value="AP_endonuc_1"/>
</dbReference>
<proteinExistence type="inferred from homology"/>
<reference evidence="7" key="1">
    <citation type="submission" date="2018-06" db="EMBL/GenBank/DDBJ databases">
        <authorList>
            <person name="Zhirakovskaya E."/>
        </authorList>
    </citation>
    <scope>NUCLEOTIDE SEQUENCE</scope>
</reference>
<organism evidence="7">
    <name type="scientific">hydrothermal vent metagenome</name>
    <dbReference type="NCBI Taxonomy" id="652676"/>
    <lineage>
        <taxon>unclassified sequences</taxon>
        <taxon>metagenomes</taxon>
        <taxon>ecological metagenomes</taxon>
    </lineage>
</organism>
<feature type="domain" description="Endonuclease/exonuclease/phosphatase" evidence="6">
    <location>
        <begin position="6"/>
        <end position="259"/>
    </location>
</feature>
<gene>
    <name evidence="7" type="ORF">MNBD_ALPHA11-1284</name>
</gene>
<evidence type="ECO:0000256" key="4">
    <source>
        <dbReference type="ARBA" id="ARBA00022801"/>
    </source>
</evidence>
<name>A0A3B0UCS8_9ZZZZ</name>
<keyword evidence="4 7" id="KW-0378">Hydrolase</keyword>
<keyword evidence="3" id="KW-0479">Metal-binding</keyword>
<dbReference type="PANTHER" id="PTHR43250">
    <property type="entry name" value="EXODEOXYRIBONUCLEASE III"/>
    <property type="match status" value="1"/>
</dbReference>
<dbReference type="GO" id="GO:0003677">
    <property type="term" value="F:DNA binding"/>
    <property type="evidence" value="ECO:0007669"/>
    <property type="project" value="InterPro"/>
</dbReference>
<evidence type="ECO:0000256" key="5">
    <source>
        <dbReference type="ARBA" id="ARBA00022842"/>
    </source>
</evidence>
<dbReference type="EC" id="3.1.11.2" evidence="7"/>
<evidence type="ECO:0000256" key="1">
    <source>
        <dbReference type="ARBA" id="ARBA00001946"/>
    </source>
</evidence>
<dbReference type="CDD" id="cd09086">
    <property type="entry name" value="ExoIII-like_AP-endo"/>
    <property type="match status" value="1"/>
</dbReference>
<dbReference type="PANTHER" id="PTHR43250:SF2">
    <property type="entry name" value="EXODEOXYRIBONUCLEASE III"/>
    <property type="match status" value="1"/>
</dbReference>
<sequence length="267" mass="30432">MPLTIATWNINSVRLRAPMVVDFLDRFKPDVLCLQEIKCMNEQFPAHVFADAGYAHHAVNGQKAYHGVATISRLPLTKISNRQFCEKLDARHISAQVEFEGRSLNVHNFYVPAGGDVADPDINEKFEHKLGFLDEMHNWFADKSFVAGQVIVGDFNIAPHENDVWSHKQLLKVVSHTPIETEKLDAILTSGNWVDLVRKHIPVDNKLYSWWSYRAKNWDTSDKGRRLDHIWATPDIAANSTNAQILRDARGWGEKPSDHVPVIAQFF</sequence>
<dbReference type="InterPro" id="IPR037493">
    <property type="entry name" value="ExoIII-like"/>
</dbReference>
<dbReference type="InterPro" id="IPR036691">
    <property type="entry name" value="Endo/exonu/phosph_ase_sf"/>
</dbReference>
<dbReference type="PROSITE" id="PS51435">
    <property type="entry name" value="AP_NUCLEASE_F1_4"/>
    <property type="match status" value="1"/>
</dbReference>
<dbReference type="PROSITE" id="PS00726">
    <property type="entry name" value="AP_NUCLEASE_F1_1"/>
    <property type="match status" value="1"/>
</dbReference>
<dbReference type="EMBL" id="UOEQ01000447">
    <property type="protein sequence ID" value="VAW23137.1"/>
    <property type="molecule type" value="Genomic_DNA"/>
</dbReference>
<protein>
    <submittedName>
        <fullName evidence="7">Exodeoxyribonuclease III</fullName>
        <ecNumber evidence="7">3.1.11.2</ecNumber>
    </submittedName>
</protein>
<dbReference type="GO" id="GO:0006281">
    <property type="term" value="P:DNA repair"/>
    <property type="evidence" value="ECO:0007669"/>
    <property type="project" value="InterPro"/>
</dbReference>
<keyword evidence="5" id="KW-0460">Magnesium</keyword>
<evidence type="ECO:0000256" key="3">
    <source>
        <dbReference type="ARBA" id="ARBA00022723"/>
    </source>
</evidence>
<evidence type="ECO:0000256" key="2">
    <source>
        <dbReference type="ARBA" id="ARBA00007092"/>
    </source>
</evidence>
<evidence type="ECO:0000259" key="6">
    <source>
        <dbReference type="Pfam" id="PF03372"/>
    </source>
</evidence>
<comment type="similarity">
    <text evidence="2">Belongs to the DNA repair enzymes AP/ExoA family.</text>
</comment>
<dbReference type="SUPFAM" id="SSF56219">
    <property type="entry name" value="DNase I-like"/>
    <property type="match status" value="1"/>
</dbReference>
<dbReference type="Gene3D" id="3.60.10.10">
    <property type="entry name" value="Endonuclease/exonuclease/phosphatase"/>
    <property type="match status" value="1"/>
</dbReference>
<evidence type="ECO:0000313" key="7">
    <source>
        <dbReference type="EMBL" id="VAW23137.1"/>
    </source>
</evidence>